<comment type="caution">
    <text evidence="1">The sequence shown here is derived from an EMBL/GenBank/DDBJ whole genome shotgun (WGS) entry which is preliminary data.</text>
</comment>
<accession>A0A831A239</accession>
<dbReference type="Proteomes" id="UP000013111">
    <property type="component" value="Unassembled WGS sequence"/>
</dbReference>
<protein>
    <submittedName>
        <fullName evidence="1">Uncharacterized protein</fullName>
    </submittedName>
</protein>
<evidence type="ECO:0000313" key="1">
    <source>
        <dbReference type="EMBL" id="CCO93039.1"/>
    </source>
</evidence>
<name>A0A831A239_ERWAM</name>
<sequence>MSDNITAVIYHHGFEFMNAGVSNLDKQKGKS</sequence>
<reference evidence="1 2" key="2">
    <citation type="submission" date="2013-04" db="EMBL/GenBank/DDBJ databases">
        <title>Comparative genomics of 12 strains of Erwinia amylovora identifies a pan-genome with a large conserved core and provides insights into host specificity.</title>
        <authorList>
            <person name="Mann R.A."/>
            <person name="Smits T.H.M."/>
            <person name="Buehlmann A."/>
            <person name="Blom J."/>
            <person name="Goesmann A."/>
            <person name="Frey J.E."/>
            <person name="Plummer K.M."/>
            <person name="Beer S.V."/>
            <person name="Luck J."/>
            <person name="Duffy B."/>
            <person name="Rodoni B."/>
        </authorList>
    </citation>
    <scope>NUCLEOTIDE SEQUENCE [LARGE SCALE GENOMIC DNA]</scope>
    <source>
        <strain evidence="2">CFBP 1232</strain>
    </source>
</reference>
<reference evidence="1 2" key="1">
    <citation type="submission" date="2012-11" db="EMBL/GenBank/DDBJ databases">
        <authorList>
            <person name="Linke B."/>
        </authorList>
    </citation>
    <scope>NUCLEOTIDE SEQUENCE [LARGE SCALE GENOMIC DNA]</scope>
    <source>
        <strain evidence="2">CFBP 1232</strain>
    </source>
</reference>
<gene>
    <name evidence="1" type="ORF">BN437_1086</name>
</gene>
<dbReference type="EMBL" id="CAPB01000008">
    <property type="protein sequence ID" value="CCO93039.1"/>
    <property type="molecule type" value="Genomic_DNA"/>
</dbReference>
<evidence type="ECO:0000313" key="2">
    <source>
        <dbReference type="Proteomes" id="UP000013111"/>
    </source>
</evidence>
<organism evidence="1 2">
    <name type="scientific">Erwinia amylovora NBRC 12687 = CFBP 1232</name>
    <dbReference type="NCBI Taxonomy" id="1219359"/>
    <lineage>
        <taxon>Bacteria</taxon>
        <taxon>Pseudomonadati</taxon>
        <taxon>Pseudomonadota</taxon>
        <taxon>Gammaproteobacteria</taxon>
        <taxon>Enterobacterales</taxon>
        <taxon>Erwiniaceae</taxon>
        <taxon>Erwinia</taxon>
    </lineage>
</organism>
<proteinExistence type="predicted"/>
<dbReference type="AlphaFoldDB" id="A0A831A239"/>